<evidence type="ECO:0000259" key="2">
    <source>
        <dbReference type="Pfam" id="PF11784"/>
    </source>
</evidence>
<evidence type="ECO:0000256" key="1">
    <source>
        <dbReference type="SAM" id="MobiDB-lite"/>
    </source>
</evidence>
<feature type="region of interest" description="Disordered" evidence="1">
    <location>
        <begin position="1"/>
        <end position="25"/>
    </location>
</feature>
<dbReference type="InterPro" id="IPR041677">
    <property type="entry name" value="DNA2/NAM7_AAA_11"/>
</dbReference>
<dbReference type="Pfam" id="PF13087">
    <property type="entry name" value="AAA_12"/>
    <property type="match status" value="1"/>
</dbReference>
<evidence type="ECO:0000313" key="7">
    <source>
        <dbReference type="Proteomes" id="UP000494111"/>
    </source>
</evidence>
<dbReference type="InterPro" id="IPR041679">
    <property type="entry name" value="DNA2/NAM7-like_C"/>
</dbReference>
<dbReference type="Gene3D" id="3.40.50.300">
    <property type="entry name" value="P-loop containing nucleotide triphosphate hydrolases"/>
    <property type="match status" value="3"/>
</dbReference>
<evidence type="ECO:0000259" key="5">
    <source>
        <dbReference type="Pfam" id="PF18741"/>
    </source>
</evidence>
<sequence length="2017" mass="221524">MDKRQDLEPPAVQEGAAHAVSQPGPEPLARDAIAVDIEADPTLGYASIQNAVPIVRSLRLTNRSQDTFENLEVHVRCNPAFAQPVRLRFDVLVPGEIRRISPLDLTPDHAYLADLQESQRASIDVVVQTGGQESGLQSTRTQELGRASQPVAVLAYDQWAGMRALPELLAAFSMPNNPAVDVLIGKAARLLRSQHAELTLNGYQSKSRDVVWKQVSAIYSTLAAESLHYAEPPASFGVDGQKIRTPDRILEARVATCLDLAMLFSSCLEQAGLRPVILMKEGHAWVGVWLHPACFADPLTDDVQAVRKRVDSGEFLVFETTGIAQHPNFRPSLRRALEQGAAHLREEDTFRYAIDVHRARELQIKPLPSRGVGAVPGEAEAAEPPAAIEPTPDLPPLDPEFVINLEPADDTPEGRLAKWKSRLLDLTLRNRLLNFKNTKSTLPLVAPDLARLEDAIADGSEFRIRPLPTALMEGSDPRVAQVHVDRGGRAPLDDMALEALGNQELIARVPQEALDANLLTIFGAARTGLEEGGANTLYLAMGMLRWTEDPAAESAHLAPLILVPVSLQRQSVRSGFRLVRHDDETIINPTLLQMLRNNYELRIPGLDALPADDKGVDVARVLQAFRLAVREIAGWEVLEQVHLGIFSFTKYLMWKDLQDRSAQLKANRVVQHLIDHPGQAFAQTPWDARFDRLDESYRPQDLMTPLLSDSSQLKAICAVDAGRDLVLEGPPGTGKSQTITNLIAHLLASGKTVLFVSEKMAALEVVHRRLASIGLGPFCLELHSSKARKSEVLQQLGKALELGGQRTSEDWQREAERLAVLRQDLNGLVDALHFLHPNGLTVYDAIGTSIQHAGQEPSPMYWPDAQAHGYDDLAQLREAARRMATLSGELGALHGHPLAHIGMADWSPSWQDALLASAQALDEAVDAFKSCIGAAGDGLGLPAAGLSLDAYARLDGLIDVLLAAPQVPAGLAAQAHDPAARQRVQALARHGLARNAHWAQVGTTWHASLADVDAKALKAEWQAACATWWPKSAFAKRGIRKRVALLRTDGQRPDDSAIHAVLAPLALVNAEDQALAALQADAQRLLQDDYAGLATDWEQVARHEQWAERFAEAVTLMAGDPSAATDLRTRLQPLVGENRAFLQPGAALGKHLLDARNAWRDLQDKLAAVQAQAQPAEPLQGNADDNGALERIQAVLAGWRHNRQTLMPWCVWRQARGQAIALQLQGLVASLEQGRVPLAQVEAHFEFSYRNWWVKKTIDRSPVLRSFSSADHERKIREFRQADDRFQQLTSAYIGARLAGKVPAGNGILVSPDSELGLLRRELQKKTRHVPVRQLMQRLPSLLPKLKPCLLMSPLSVAQYLDAGHSQFDVVVFDEASQIPVWDSVGAIARGQQLVVVGDTKQLPPTSFFSKSTNDEEGAVDDGQVEDLESILDECLGADMNRLRLQWHYRSKHESLITFSNVTYYDSQLITFPSPVTDDVAVRLERVSGVYDRGGSRTNRAEAEAIVRGIEQHYLDKARRRQTLGVVTFNQPQQSLIETLLDARRRANAELDKAISAQSREPLFIKNLENVQGDERDVIYFSITYGPDASGKMTMNFGPLNGEGGHRRLNVAISRAREGVVIYSTLLPEQIDLSRVRAAGVRDLKHYLEFALKGPRALVEQSLPTGREPDSPFETQVIKVLRERGWVVHPQVGCSGYRIDMGVVDPRAPGRYLLGIECDGRAYHSGATARDRDRLRQVVLEGLGWRLHRVWSTDWWINPEREVEKLLARLAAELERGEDEPAEEDVPAEDDTAADGGEFVITTEEGVAGWSGAATSTTLSGASTGAAPLIDRMGDITPYQVADVPPGEGDAFYTRTNNARLAEALRQVIDTEGPIPETVLHRRVARAWGLERTGVRIVERLRTLTPADVAETREGEVTYYWPTGVQPDAWTGFRGAGDDEASRRRIDDVCLQELANGVLRVMAMTGNAPKADVIKSVCRLLGLSRTLADAETRIGLAVSMLAAQGRIGDAAGILRVV</sequence>
<proteinExistence type="predicted"/>
<dbReference type="PANTHER" id="PTHR10887">
    <property type="entry name" value="DNA2/NAM7 HELICASE FAMILY"/>
    <property type="match status" value="1"/>
</dbReference>
<dbReference type="Pfam" id="PF18741">
    <property type="entry name" value="MTES_1575"/>
    <property type="match status" value="1"/>
</dbReference>
<protein>
    <submittedName>
        <fullName evidence="6">Uncharacterized protein</fullName>
    </submittedName>
</protein>
<feature type="domain" description="Restriction endonuclease type II-like" evidence="5">
    <location>
        <begin position="1673"/>
        <end position="1770"/>
    </location>
</feature>
<dbReference type="FunFam" id="3.40.960.10:FF:000002">
    <property type="entry name" value="DNA helicase related protein"/>
    <property type="match status" value="1"/>
</dbReference>
<dbReference type="SUPFAM" id="SSF52980">
    <property type="entry name" value="Restriction endonuclease-like"/>
    <property type="match status" value="1"/>
</dbReference>
<evidence type="ECO:0000313" key="6">
    <source>
        <dbReference type="EMBL" id="CAB3652063.1"/>
    </source>
</evidence>
<dbReference type="Pfam" id="PF13086">
    <property type="entry name" value="AAA_11"/>
    <property type="match status" value="1"/>
</dbReference>
<dbReference type="SUPFAM" id="SSF52540">
    <property type="entry name" value="P-loop containing nucleoside triphosphate hydrolases"/>
    <property type="match status" value="1"/>
</dbReference>
<dbReference type="PANTHER" id="PTHR10887:SF495">
    <property type="entry name" value="HELICASE SENATAXIN ISOFORM X1-RELATED"/>
    <property type="match status" value="1"/>
</dbReference>
<dbReference type="GO" id="GO:0004386">
    <property type="term" value="F:helicase activity"/>
    <property type="evidence" value="ECO:0007669"/>
    <property type="project" value="InterPro"/>
</dbReference>
<dbReference type="InterPro" id="IPR011335">
    <property type="entry name" value="Restrct_endonuc-II-like"/>
</dbReference>
<evidence type="ECO:0000259" key="4">
    <source>
        <dbReference type="Pfam" id="PF13087"/>
    </source>
</evidence>
<dbReference type="RefSeq" id="WP_175190917.1">
    <property type="nucleotide sequence ID" value="NZ_CADIJO010000001.1"/>
</dbReference>
<dbReference type="Pfam" id="PF11784">
    <property type="entry name" value="DUF3320"/>
    <property type="match status" value="1"/>
</dbReference>
<dbReference type="FunFam" id="3.40.50.300:FF:002063">
    <property type="entry name" value="DNA helicase related protein"/>
    <property type="match status" value="1"/>
</dbReference>
<dbReference type="InterPro" id="IPR027417">
    <property type="entry name" value="P-loop_NTPase"/>
</dbReference>
<feature type="domain" description="DUF3320" evidence="2">
    <location>
        <begin position="1850"/>
        <end position="1898"/>
    </location>
</feature>
<feature type="domain" description="DNA2/NAM7 helicase-like C-terminal" evidence="4">
    <location>
        <begin position="1441"/>
        <end position="1622"/>
    </location>
</feature>
<dbReference type="InterPro" id="IPR045055">
    <property type="entry name" value="DNA2/NAM7-like"/>
</dbReference>
<organism evidence="6 7">
    <name type="scientific">Achromobacter deleyi</name>
    <dbReference type="NCBI Taxonomy" id="1353891"/>
    <lineage>
        <taxon>Bacteria</taxon>
        <taxon>Pseudomonadati</taxon>
        <taxon>Pseudomonadota</taxon>
        <taxon>Betaproteobacteria</taxon>
        <taxon>Burkholderiales</taxon>
        <taxon>Alcaligenaceae</taxon>
        <taxon>Achromobacter</taxon>
    </lineage>
</organism>
<dbReference type="InterPro" id="IPR021754">
    <property type="entry name" value="DUF3320"/>
</dbReference>
<dbReference type="EMBL" id="CADIJO010000001">
    <property type="protein sequence ID" value="CAB3652063.1"/>
    <property type="molecule type" value="Genomic_DNA"/>
</dbReference>
<dbReference type="InterPro" id="IPR047187">
    <property type="entry name" value="SF1_C_Upf1"/>
</dbReference>
<dbReference type="Pfam" id="PF13195">
    <property type="entry name" value="DUF4011"/>
    <property type="match status" value="1"/>
</dbReference>
<gene>
    <name evidence="6" type="ORF">LMG3458_00122</name>
</gene>
<dbReference type="CDD" id="cd18808">
    <property type="entry name" value="SF1_C_Upf1"/>
    <property type="match status" value="1"/>
</dbReference>
<dbReference type="InterPro" id="IPR025103">
    <property type="entry name" value="DUF4011"/>
</dbReference>
<evidence type="ECO:0000259" key="3">
    <source>
        <dbReference type="Pfam" id="PF13086"/>
    </source>
</evidence>
<name>A0A6S6ZKA1_9BURK</name>
<dbReference type="InterPro" id="IPR049468">
    <property type="entry name" value="Restrct_endonuc-II-like_dom"/>
</dbReference>
<reference evidence="6 7" key="1">
    <citation type="submission" date="2020-04" db="EMBL/GenBank/DDBJ databases">
        <authorList>
            <person name="De Canck E."/>
        </authorList>
    </citation>
    <scope>NUCLEOTIDE SEQUENCE [LARGE SCALE GENOMIC DNA]</scope>
    <source>
        <strain evidence="6 7">LMG 3458</strain>
    </source>
</reference>
<feature type="domain" description="DNA2/NAM7 helicase helicase" evidence="3">
    <location>
        <begin position="1365"/>
        <end position="1407"/>
    </location>
</feature>
<accession>A0A6S6ZKA1</accession>
<dbReference type="Proteomes" id="UP000494111">
    <property type="component" value="Unassembled WGS sequence"/>
</dbReference>
<dbReference type="Gene3D" id="3.40.960.10">
    <property type="entry name" value="VSR Endonuclease"/>
    <property type="match status" value="1"/>
</dbReference>